<reference evidence="1" key="2">
    <citation type="submission" date="2024-10" db="UniProtKB">
        <authorList>
            <consortium name="EnsemblProtists"/>
        </authorList>
    </citation>
    <scope>IDENTIFICATION</scope>
</reference>
<dbReference type="SUPFAM" id="SSF81901">
    <property type="entry name" value="HCP-like"/>
    <property type="match status" value="1"/>
</dbReference>
<dbReference type="KEGG" id="ehx:EMIHUDRAFT_202114"/>
<dbReference type="Proteomes" id="UP000013827">
    <property type="component" value="Unassembled WGS sequence"/>
</dbReference>
<dbReference type="AlphaFoldDB" id="A0A0D3KF18"/>
<dbReference type="EnsemblProtists" id="EOD34353">
    <property type="protein sequence ID" value="EOD34353"/>
    <property type="gene ID" value="EMIHUDRAFT_202114"/>
</dbReference>
<dbReference type="InterPro" id="IPR011990">
    <property type="entry name" value="TPR-like_helical_dom_sf"/>
</dbReference>
<name>A0A0D3KF18_EMIH1</name>
<accession>A0A0D3KF18</accession>
<evidence type="ECO:0000313" key="1">
    <source>
        <dbReference type="EnsemblProtists" id="EOD34353"/>
    </source>
</evidence>
<dbReference type="HOGENOM" id="CLU_684134_0_0_1"/>
<dbReference type="GeneID" id="17279624"/>
<dbReference type="PaxDb" id="2903-EOD34353"/>
<evidence type="ECO:0000313" key="2">
    <source>
        <dbReference type="Proteomes" id="UP000013827"/>
    </source>
</evidence>
<organism evidence="1 2">
    <name type="scientific">Emiliania huxleyi (strain CCMP1516)</name>
    <dbReference type="NCBI Taxonomy" id="280463"/>
    <lineage>
        <taxon>Eukaryota</taxon>
        <taxon>Haptista</taxon>
        <taxon>Haptophyta</taxon>
        <taxon>Prymnesiophyceae</taxon>
        <taxon>Isochrysidales</taxon>
        <taxon>Noelaerhabdaceae</taxon>
        <taxon>Emiliania</taxon>
    </lineage>
</organism>
<protein>
    <submittedName>
        <fullName evidence="1">Uncharacterized protein</fullName>
    </submittedName>
</protein>
<sequence>MRFSVLLASASEAKAAAARAALAAQHASARHEAAREAVLTAATLLLQAAARRQHARMLARRAKMEQKLAHSLPSGTIVRAHGLVGAAHLNGVTGTVAGPPQAGKDGSLRVPVLLKGAGKARLVRLGNLLCVTGWQHLDPDSRMRIMAATAFSFEARCSLLRGQESCGRQGELLPMARLRAVSRLFRSDFVGALQHLAAESSFPALLRIARCHVTGDFGFERSEDLFLEATERLAACDTSESVGAAAQLCYDHGHVALAVELWGRGASRGFPICIRNYAASLEGEGEHGQRTAQRWWQTGAAQGDMYCRAQWGKALWDGLAGVARDREKACELFQEAAEAGEPVGMLCTAMLYDVKWQQTEDPTAKARLARRCKSWLELAASAGNANAADIFEQQLWPSLSAEV</sequence>
<keyword evidence="2" id="KW-1185">Reference proteome</keyword>
<proteinExistence type="predicted"/>
<dbReference type="RefSeq" id="XP_005786782.1">
    <property type="nucleotide sequence ID" value="XM_005786725.1"/>
</dbReference>
<dbReference type="Gene3D" id="1.25.40.10">
    <property type="entry name" value="Tetratricopeptide repeat domain"/>
    <property type="match status" value="1"/>
</dbReference>
<reference evidence="2" key="1">
    <citation type="journal article" date="2013" name="Nature">
        <title>Pan genome of the phytoplankton Emiliania underpins its global distribution.</title>
        <authorList>
            <person name="Read B.A."/>
            <person name="Kegel J."/>
            <person name="Klute M.J."/>
            <person name="Kuo A."/>
            <person name="Lefebvre S.C."/>
            <person name="Maumus F."/>
            <person name="Mayer C."/>
            <person name="Miller J."/>
            <person name="Monier A."/>
            <person name="Salamov A."/>
            <person name="Young J."/>
            <person name="Aguilar M."/>
            <person name="Claverie J.M."/>
            <person name="Frickenhaus S."/>
            <person name="Gonzalez K."/>
            <person name="Herman E.K."/>
            <person name="Lin Y.C."/>
            <person name="Napier J."/>
            <person name="Ogata H."/>
            <person name="Sarno A.F."/>
            <person name="Shmutz J."/>
            <person name="Schroeder D."/>
            <person name="de Vargas C."/>
            <person name="Verret F."/>
            <person name="von Dassow P."/>
            <person name="Valentin K."/>
            <person name="Van de Peer Y."/>
            <person name="Wheeler G."/>
            <person name="Dacks J.B."/>
            <person name="Delwiche C.F."/>
            <person name="Dyhrman S.T."/>
            <person name="Glockner G."/>
            <person name="John U."/>
            <person name="Richards T."/>
            <person name="Worden A.Z."/>
            <person name="Zhang X."/>
            <person name="Grigoriev I.V."/>
            <person name="Allen A.E."/>
            <person name="Bidle K."/>
            <person name="Borodovsky M."/>
            <person name="Bowler C."/>
            <person name="Brownlee C."/>
            <person name="Cock J.M."/>
            <person name="Elias M."/>
            <person name="Gladyshev V.N."/>
            <person name="Groth M."/>
            <person name="Guda C."/>
            <person name="Hadaegh A."/>
            <person name="Iglesias-Rodriguez M.D."/>
            <person name="Jenkins J."/>
            <person name="Jones B.M."/>
            <person name="Lawson T."/>
            <person name="Leese F."/>
            <person name="Lindquist E."/>
            <person name="Lobanov A."/>
            <person name="Lomsadze A."/>
            <person name="Malik S.B."/>
            <person name="Marsh M.E."/>
            <person name="Mackinder L."/>
            <person name="Mock T."/>
            <person name="Mueller-Roeber B."/>
            <person name="Pagarete A."/>
            <person name="Parker M."/>
            <person name="Probert I."/>
            <person name="Quesneville H."/>
            <person name="Raines C."/>
            <person name="Rensing S.A."/>
            <person name="Riano-Pachon D.M."/>
            <person name="Richier S."/>
            <person name="Rokitta S."/>
            <person name="Shiraiwa Y."/>
            <person name="Soanes D.M."/>
            <person name="van der Giezen M."/>
            <person name="Wahlund T.M."/>
            <person name="Williams B."/>
            <person name="Wilson W."/>
            <person name="Wolfe G."/>
            <person name="Wurch L.L."/>
        </authorList>
    </citation>
    <scope>NUCLEOTIDE SEQUENCE</scope>
</reference>